<keyword evidence="1 3" id="KW-0413">Isomerase</keyword>
<feature type="domain" description="PpiC" evidence="2">
    <location>
        <begin position="114"/>
        <end position="219"/>
    </location>
</feature>
<gene>
    <name evidence="3" type="ORF">DNFV4_02520</name>
</gene>
<dbReference type="InterPro" id="IPR046357">
    <property type="entry name" value="PPIase_dom_sf"/>
</dbReference>
<name>A0AA86MZU8_9BACT</name>
<sequence length="279" mass="31903">MRRWLAEPLLHFLVLGGLLFGAHGWINRGGGDEPRVLRLTTAEVNWLTETWTRQWQRSPTKEELQGLVADYVKEELLAREAKAMGLDENDTIVRRRLAQKMEFLVQDTARLAEPAEAELRRLYESESARYRTPARTSFSQVYFKTEPAARKGLADLMQAHVEQLGDSSLLERDYPGLDEQVVTRLFGEKFAGNVFALEPGRWHGPIQSGYGFHLVNVSDREAPRLRPFDEVRAQVLEDWHRVQQAKANEQFVAGLLKKYEVVVDETVRPLIGPLAKLAQ</sequence>
<dbReference type="RefSeq" id="WP_289268844.1">
    <property type="nucleotide sequence ID" value="NZ_OX365700.1"/>
</dbReference>
<evidence type="ECO:0000313" key="3">
    <source>
        <dbReference type="EMBL" id="CAI4032095.1"/>
    </source>
</evidence>
<dbReference type="InterPro" id="IPR000297">
    <property type="entry name" value="PPIase_PpiC"/>
</dbReference>
<dbReference type="GO" id="GO:0003755">
    <property type="term" value="F:peptidyl-prolyl cis-trans isomerase activity"/>
    <property type="evidence" value="ECO:0007669"/>
    <property type="project" value="UniProtKB-KW"/>
</dbReference>
<dbReference type="Gene3D" id="3.10.50.40">
    <property type="match status" value="1"/>
</dbReference>
<dbReference type="Pfam" id="PF13145">
    <property type="entry name" value="Rotamase_2"/>
    <property type="match status" value="1"/>
</dbReference>
<dbReference type="InterPro" id="IPR050245">
    <property type="entry name" value="PrsA_foldase"/>
</dbReference>
<dbReference type="Proteomes" id="UP001179121">
    <property type="component" value="Chromosome"/>
</dbReference>
<organism evidence="3 4">
    <name type="scientific">Nitrospira tepida</name>
    <dbReference type="NCBI Taxonomy" id="2973512"/>
    <lineage>
        <taxon>Bacteria</taxon>
        <taxon>Pseudomonadati</taxon>
        <taxon>Nitrospirota</taxon>
        <taxon>Nitrospiria</taxon>
        <taxon>Nitrospirales</taxon>
        <taxon>Nitrospiraceae</taxon>
        <taxon>Nitrospira</taxon>
    </lineage>
</organism>
<dbReference type="AlphaFoldDB" id="A0AA86MZU8"/>
<dbReference type="PROSITE" id="PS50198">
    <property type="entry name" value="PPIC_PPIASE_2"/>
    <property type="match status" value="1"/>
</dbReference>
<dbReference type="EMBL" id="OX365700">
    <property type="protein sequence ID" value="CAI4032095.1"/>
    <property type="molecule type" value="Genomic_DNA"/>
</dbReference>
<dbReference type="KEGG" id="nti:DNFV4_02520"/>
<evidence type="ECO:0000259" key="2">
    <source>
        <dbReference type="PROSITE" id="PS50198"/>
    </source>
</evidence>
<reference evidence="3" key="1">
    <citation type="submission" date="2022-10" db="EMBL/GenBank/DDBJ databases">
        <authorList>
            <person name="Koch H."/>
        </authorList>
    </citation>
    <scope>NUCLEOTIDE SEQUENCE</scope>
    <source>
        <strain evidence="3">DNF</strain>
    </source>
</reference>
<proteinExistence type="predicted"/>
<evidence type="ECO:0000256" key="1">
    <source>
        <dbReference type="PROSITE-ProRule" id="PRU00278"/>
    </source>
</evidence>
<keyword evidence="4" id="KW-1185">Reference proteome</keyword>
<dbReference type="PANTHER" id="PTHR47245">
    <property type="entry name" value="PEPTIDYLPROLYL ISOMERASE"/>
    <property type="match status" value="1"/>
</dbReference>
<protein>
    <submittedName>
        <fullName evidence="3">Parvulin-like peptidyl-prolyl cis-trans isomerase protein</fullName>
    </submittedName>
</protein>
<accession>A0AA86MZU8</accession>
<keyword evidence="1" id="KW-0697">Rotamase</keyword>
<evidence type="ECO:0000313" key="4">
    <source>
        <dbReference type="Proteomes" id="UP001179121"/>
    </source>
</evidence>
<dbReference type="PANTHER" id="PTHR47245:SF2">
    <property type="entry name" value="PEPTIDYL-PROLYL CIS-TRANS ISOMERASE HP_0175-RELATED"/>
    <property type="match status" value="1"/>
</dbReference>